<organism evidence="1">
    <name type="scientific">Anguilla anguilla</name>
    <name type="common">European freshwater eel</name>
    <name type="synonym">Muraena anguilla</name>
    <dbReference type="NCBI Taxonomy" id="7936"/>
    <lineage>
        <taxon>Eukaryota</taxon>
        <taxon>Metazoa</taxon>
        <taxon>Chordata</taxon>
        <taxon>Craniata</taxon>
        <taxon>Vertebrata</taxon>
        <taxon>Euteleostomi</taxon>
        <taxon>Actinopterygii</taxon>
        <taxon>Neopterygii</taxon>
        <taxon>Teleostei</taxon>
        <taxon>Anguilliformes</taxon>
        <taxon>Anguillidae</taxon>
        <taxon>Anguilla</taxon>
    </lineage>
</organism>
<sequence>MSSVRAKILQYFLSQTTTAFLTAFCPYVLIQTSASAATGLGRSLVPDQRKKRLLRNENWSTLQNKILPSGVML</sequence>
<accession>A0A0E9X5Z3</accession>
<protein>
    <submittedName>
        <fullName evidence="1">Uncharacterized protein</fullName>
    </submittedName>
</protein>
<name>A0A0E9X5Z3_ANGAN</name>
<reference evidence="1" key="1">
    <citation type="submission" date="2014-11" db="EMBL/GenBank/DDBJ databases">
        <authorList>
            <person name="Amaro Gonzalez C."/>
        </authorList>
    </citation>
    <scope>NUCLEOTIDE SEQUENCE</scope>
</reference>
<dbReference type="EMBL" id="GBXM01011459">
    <property type="protein sequence ID" value="JAH97118.1"/>
    <property type="molecule type" value="Transcribed_RNA"/>
</dbReference>
<proteinExistence type="predicted"/>
<evidence type="ECO:0000313" key="1">
    <source>
        <dbReference type="EMBL" id="JAH97118.1"/>
    </source>
</evidence>
<dbReference type="AlphaFoldDB" id="A0A0E9X5Z3"/>
<reference evidence="1" key="2">
    <citation type="journal article" date="2015" name="Fish Shellfish Immunol.">
        <title>Early steps in the European eel (Anguilla anguilla)-Vibrio vulnificus interaction in the gills: Role of the RtxA13 toxin.</title>
        <authorList>
            <person name="Callol A."/>
            <person name="Pajuelo D."/>
            <person name="Ebbesson L."/>
            <person name="Teles M."/>
            <person name="MacKenzie S."/>
            <person name="Amaro C."/>
        </authorList>
    </citation>
    <scope>NUCLEOTIDE SEQUENCE</scope>
</reference>